<comment type="subcellular location">
    <subcellularLocation>
        <location evidence="1">Mitochondrion</location>
    </subcellularLocation>
</comment>
<dbReference type="VEuPathDB" id="CryptoDB:Vbra_12455"/>
<evidence type="ECO:0000256" key="3">
    <source>
        <dbReference type="ARBA" id="ARBA00023125"/>
    </source>
</evidence>
<evidence type="ECO:0000313" key="8">
    <source>
        <dbReference type="EMBL" id="CEL98008.1"/>
    </source>
</evidence>
<dbReference type="Proteomes" id="UP000041254">
    <property type="component" value="Unassembled WGS sequence"/>
</dbReference>
<dbReference type="InParanoid" id="A0A0G4EMB1"/>
<evidence type="ECO:0000313" key="9">
    <source>
        <dbReference type="Proteomes" id="UP000041254"/>
    </source>
</evidence>
<sequence length="1016" mass="110212">MWGCDFHDDPTGATELAEEHNDDTHTQVADGGCAAAAAAPYYGSYYQPFGGVPGSAAGGLGTQSHPSEPQSGCDPAADGYASGDAECFGGSQPLGHVSPPDDPLDGLHLLFGDDDHPAHATAGPFMQQQTPRYPHPHYGFPPYQIPQLAPTAGDAPNLSTERAPEVTIGERLQLVDDFDRRLLSGERISMAKFAKEKGLTRDQFKQWYYAIKRQREEGKQIIDPNKKRNRQPQYRQIEDEMRQWMAEQPDPMSVPPKDIREKAMEIKIRLGVRGFSASDSWVKGFRNRYRQDPPTPAEPPAAAAAAAAGDDTDGMTLMSDEEFETAGQELLEALHGAVDDSAEEEALITRLQTQSPQDIGRLVWRLDGVYADQSLTDAVRLLAARVSGHLRQPSSTNVLPSLSISFPAHGPPPPVAASASAAAGPPPAMHPLHPHFHPIPLTDQSEPRSHAVAAAAAAFSTQLAHLSPLQGQTSEAAAAASDQPADGTPSERQTMSVVPSTSRQTNERGPPTKIRRDENRKHREGAPSAVLSRSSVKSGVSNTVDDRLSDILEDDNVITVADDVDGDVVTAPQDTPLGYIIVGSSLNATQCAALRSLFVPSLFEECDFKLLYRASRDGPLYNDFLRCVGDANGLVFVMKKSQYVFGACISQSIRLPTDAAAVSEYGCDGWHFSLSGHFEGAKTMMKCGQSVWVAGRQGAVYGLSKVRIWFLCMGAGADMRKCCQFIPCDHVPEGYVGVRDERGDALFGGSRHFMADEVEVIRAGPLSVVSPKLVDDTILDPIQCAALYGFLDLATGDSLRVIYRAARDGPSYGDLLHRVGDSKRLVLVVKKEHYVFGAYMSDAIKPPDDPRAFNHYECDVWEFSLAGHFDQPSRWPVEMAMGEGRQSVGVAGWRSPHWPKLCIGWGMRIGTFDRKGIYFDRKGNYLSSSDDVRSCSHAIVSRRIPEGYVGVRDERGDALLGGSEHFMADDVEVLLVSPRATVKKERPGLSLLSALFGGGETFTSGYVSSSWGVTGT</sequence>
<accession>A0A0G4EMB1</accession>
<feature type="region of interest" description="Disordered" evidence="6">
    <location>
        <begin position="290"/>
        <end position="309"/>
    </location>
</feature>
<feature type="region of interest" description="Disordered" evidence="6">
    <location>
        <begin position="57"/>
        <end position="77"/>
    </location>
</feature>
<name>A0A0G4EMB1_VITBC</name>
<keyword evidence="4" id="KW-0496">Mitochondrion</keyword>
<comment type="similarity">
    <text evidence="2">Belongs to the OXR1 family.</text>
</comment>
<dbReference type="GO" id="GO:0005739">
    <property type="term" value="C:mitochondrion"/>
    <property type="evidence" value="ECO:0007669"/>
    <property type="project" value="UniProtKB-SubCell"/>
</dbReference>
<proteinExistence type="inferred from homology"/>
<dbReference type="AlphaFoldDB" id="A0A0G4EMB1"/>
<feature type="compositionally biased region" description="Basic and acidic residues" evidence="6">
    <location>
        <begin position="514"/>
        <end position="525"/>
    </location>
</feature>
<dbReference type="GO" id="GO:0003677">
    <property type="term" value="F:DNA binding"/>
    <property type="evidence" value="ECO:0007669"/>
    <property type="project" value="UniProtKB-KW"/>
</dbReference>
<feature type="region of interest" description="Disordered" evidence="6">
    <location>
        <begin position="470"/>
        <end position="541"/>
    </location>
</feature>
<evidence type="ECO:0000256" key="2">
    <source>
        <dbReference type="ARBA" id="ARBA00009540"/>
    </source>
</evidence>
<dbReference type="PhylomeDB" id="A0A0G4EMB1"/>
<dbReference type="EMBL" id="CDMY01000260">
    <property type="protein sequence ID" value="CEL98008.1"/>
    <property type="molecule type" value="Genomic_DNA"/>
</dbReference>
<evidence type="ECO:0000256" key="1">
    <source>
        <dbReference type="ARBA" id="ARBA00004173"/>
    </source>
</evidence>
<evidence type="ECO:0000256" key="4">
    <source>
        <dbReference type="ARBA" id="ARBA00023128"/>
    </source>
</evidence>
<dbReference type="PROSITE" id="PS51253">
    <property type="entry name" value="HTH_CENPB"/>
    <property type="match status" value="1"/>
</dbReference>
<gene>
    <name evidence="8" type="ORF">Vbra_12455</name>
</gene>
<evidence type="ECO:0000256" key="6">
    <source>
        <dbReference type="SAM" id="MobiDB-lite"/>
    </source>
</evidence>
<dbReference type="PANTHER" id="PTHR23354:SF62">
    <property type="entry name" value="MUSTARD, ISOFORM V"/>
    <property type="match status" value="1"/>
</dbReference>
<feature type="region of interest" description="Disordered" evidence="6">
    <location>
        <begin position="412"/>
        <end position="454"/>
    </location>
</feature>
<evidence type="ECO:0000256" key="5">
    <source>
        <dbReference type="ARBA" id="ARBA00040604"/>
    </source>
</evidence>
<dbReference type="InterPro" id="IPR009057">
    <property type="entry name" value="Homeodomain-like_sf"/>
</dbReference>
<dbReference type="Pfam" id="PF07534">
    <property type="entry name" value="TLD"/>
    <property type="match status" value="2"/>
</dbReference>
<dbReference type="PANTHER" id="PTHR23354">
    <property type="entry name" value="NUCLEOLAR PROTEIN 7/ESTROGEN RECEPTOR COACTIVATOR-RELATED"/>
    <property type="match status" value="1"/>
</dbReference>
<reference evidence="8 9" key="1">
    <citation type="submission" date="2014-11" db="EMBL/GenBank/DDBJ databases">
        <authorList>
            <person name="Zhu J."/>
            <person name="Qi W."/>
            <person name="Song R."/>
        </authorList>
    </citation>
    <scope>NUCLEOTIDE SEQUENCE [LARGE SCALE GENOMIC DNA]</scope>
</reference>
<feature type="compositionally biased region" description="Polar residues" evidence="6">
    <location>
        <begin position="490"/>
        <end position="504"/>
    </location>
</feature>
<feature type="compositionally biased region" description="Polar residues" evidence="6">
    <location>
        <begin position="531"/>
        <end position="541"/>
    </location>
</feature>
<keyword evidence="9" id="KW-1185">Reference proteome</keyword>
<feature type="domain" description="HTH CENPB-type" evidence="7">
    <location>
        <begin position="225"/>
        <end position="295"/>
    </location>
</feature>
<dbReference type="InterPro" id="IPR006571">
    <property type="entry name" value="TLDc_dom"/>
</dbReference>
<dbReference type="InterPro" id="IPR006600">
    <property type="entry name" value="HTH_CenpB_DNA-bd_dom"/>
</dbReference>
<keyword evidence="3" id="KW-0238">DNA-binding</keyword>
<evidence type="ECO:0000259" key="7">
    <source>
        <dbReference type="PROSITE" id="PS51253"/>
    </source>
</evidence>
<dbReference type="SUPFAM" id="SSF46689">
    <property type="entry name" value="Homeodomain-like"/>
    <property type="match status" value="1"/>
</dbReference>
<dbReference type="Gene3D" id="1.10.10.60">
    <property type="entry name" value="Homeodomain-like"/>
    <property type="match status" value="1"/>
</dbReference>
<protein>
    <recommendedName>
        <fullName evidence="5">Oxidation resistance protein 1</fullName>
    </recommendedName>
</protein>
<dbReference type="Pfam" id="PF03221">
    <property type="entry name" value="HTH_Tnp_Tc5"/>
    <property type="match status" value="1"/>
</dbReference>
<organism evidence="8 9">
    <name type="scientific">Vitrella brassicaformis (strain CCMP3155)</name>
    <dbReference type="NCBI Taxonomy" id="1169540"/>
    <lineage>
        <taxon>Eukaryota</taxon>
        <taxon>Sar</taxon>
        <taxon>Alveolata</taxon>
        <taxon>Colpodellida</taxon>
        <taxon>Vitrellaceae</taxon>
        <taxon>Vitrella</taxon>
    </lineage>
</organism>